<evidence type="ECO:0000256" key="3">
    <source>
        <dbReference type="ARBA" id="ARBA00022692"/>
    </source>
</evidence>
<gene>
    <name evidence="11" type="ORF">CMUS01_13320</name>
</gene>
<evidence type="ECO:0000256" key="5">
    <source>
        <dbReference type="ARBA" id="ARBA00022989"/>
    </source>
</evidence>
<keyword evidence="5 8" id="KW-1133">Transmembrane helix</keyword>
<comment type="subcellular location">
    <subcellularLocation>
        <location evidence="1">Membrane</location>
    </subcellularLocation>
</comment>
<keyword evidence="3 8" id="KW-0812">Transmembrane</keyword>
<evidence type="ECO:0000256" key="1">
    <source>
        <dbReference type="ARBA" id="ARBA00004370"/>
    </source>
</evidence>
<dbReference type="SMART" id="SM00665">
    <property type="entry name" value="B561"/>
    <property type="match status" value="1"/>
</dbReference>
<feature type="transmembrane region" description="Helical" evidence="8">
    <location>
        <begin position="329"/>
        <end position="350"/>
    </location>
</feature>
<organism evidence="11 12">
    <name type="scientific">Colletotrichum musicola</name>
    <dbReference type="NCBI Taxonomy" id="2175873"/>
    <lineage>
        <taxon>Eukaryota</taxon>
        <taxon>Fungi</taxon>
        <taxon>Dikarya</taxon>
        <taxon>Ascomycota</taxon>
        <taxon>Pezizomycotina</taxon>
        <taxon>Sordariomycetes</taxon>
        <taxon>Hypocreomycetidae</taxon>
        <taxon>Glomerellales</taxon>
        <taxon>Glomerellaceae</taxon>
        <taxon>Colletotrichum</taxon>
        <taxon>Colletotrichum orchidearum species complex</taxon>
    </lineage>
</organism>
<feature type="domain" description="Cytochrome b561" evidence="10">
    <location>
        <begin position="225"/>
        <end position="346"/>
    </location>
</feature>
<reference evidence="11" key="1">
    <citation type="journal article" date="2020" name="Phytopathology">
        <title>Genome Sequence Resources of Colletotrichum truncatum, C. plurivorum, C. musicola, and C. sojae: Four Species Pathogenic to Soybean (Glycine max).</title>
        <authorList>
            <person name="Rogerio F."/>
            <person name="Boufleur T.R."/>
            <person name="Ciampi-Guillardi M."/>
            <person name="Sukno S.A."/>
            <person name="Thon M.R."/>
            <person name="Massola Junior N.S."/>
            <person name="Baroncelli R."/>
        </authorList>
    </citation>
    <scope>NUCLEOTIDE SEQUENCE</scope>
    <source>
        <strain evidence="11">LFN0074</strain>
    </source>
</reference>
<dbReference type="Gene3D" id="1.20.120.1770">
    <property type="match status" value="1"/>
</dbReference>
<keyword evidence="12" id="KW-1185">Reference proteome</keyword>
<evidence type="ECO:0000313" key="11">
    <source>
        <dbReference type="EMBL" id="KAF6811151.1"/>
    </source>
</evidence>
<feature type="region of interest" description="Disordered" evidence="7">
    <location>
        <begin position="419"/>
        <end position="466"/>
    </location>
</feature>
<protein>
    <submittedName>
        <fullName evidence="11">Cellobiose dehydrogenase</fullName>
    </submittedName>
</protein>
<dbReference type="CDD" id="cd08760">
    <property type="entry name" value="Cyt_b561_FRRS1_like"/>
    <property type="match status" value="1"/>
</dbReference>
<evidence type="ECO:0000256" key="9">
    <source>
        <dbReference type="SAM" id="SignalP"/>
    </source>
</evidence>
<evidence type="ECO:0000256" key="7">
    <source>
        <dbReference type="SAM" id="MobiDB-lite"/>
    </source>
</evidence>
<feature type="transmembrane region" description="Helical" evidence="8">
    <location>
        <begin position="259"/>
        <end position="279"/>
    </location>
</feature>
<evidence type="ECO:0000256" key="2">
    <source>
        <dbReference type="ARBA" id="ARBA00022448"/>
    </source>
</evidence>
<feature type="transmembrane region" description="Helical" evidence="8">
    <location>
        <begin position="291"/>
        <end position="309"/>
    </location>
</feature>
<evidence type="ECO:0000256" key="6">
    <source>
        <dbReference type="ARBA" id="ARBA00023136"/>
    </source>
</evidence>
<comment type="caution">
    <text evidence="11">The sequence shown here is derived from an EMBL/GenBank/DDBJ whole genome shotgun (WGS) entry which is preliminary data.</text>
</comment>
<sequence>MLFSRLGRAVLAAALAATLAVPSFAQQTDLGQSTFIAPENNVAFGFTVPENGGEDVFITIRAPVERQWAAIGLGQDRMQGSLVLMIYRDETGSGVTFSPRVAYGNYEPAYYDHVKWETLNSTGVYNGSMVFSARCTAHCRNWPGGYVDVSDENQKAIYAVGPKGGYYSSRVDSSVKFHEEFGRFTINMKRTIGPGDAPVLKDDSVNEGTTQVYAKDGRRDLKSIFHALLMVGGFVFLKPIGVVLLRFGNMVRWHGINQGVSVLIVLVGFVLGVLTSFWYNRSRGFNSAHQIIGFIVVAFCLAQFAVGFLHHSKHKKTGQPTVYKTVHVWLGRIVIGLGTFNAFLGFSFALNRKFNYFLAGLIILLLALSVFFTFGRTWSRRRSPAKYGNQPGGYNPEPWRQAPPGPAGGAYGYYGAAPPAYQPPSHQQNIGLTSMVADPAQPSKERSGSRDYRNDLGSAHQPREMV</sequence>
<dbReference type="Pfam" id="PF03188">
    <property type="entry name" value="Cytochrom_B561"/>
    <property type="match status" value="1"/>
</dbReference>
<keyword evidence="4" id="KW-0249">Electron transport</keyword>
<dbReference type="InterPro" id="IPR015920">
    <property type="entry name" value="Cellobiose_DH-like_cyt"/>
</dbReference>
<evidence type="ECO:0000259" key="10">
    <source>
        <dbReference type="SMART" id="SM00665"/>
    </source>
</evidence>
<feature type="signal peptide" evidence="9">
    <location>
        <begin position="1"/>
        <end position="25"/>
    </location>
</feature>
<dbReference type="Gene3D" id="2.60.40.1210">
    <property type="entry name" value="Cellobiose dehydrogenase, cytochrome domain"/>
    <property type="match status" value="1"/>
</dbReference>
<dbReference type="AlphaFoldDB" id="A0A8H6JEF1"/>
<feature type="compositionally biased region" description="Basic and acidic residues" evidence="7">
    <location>
        <begin position="443"/>
        <end position="454"/>
    </location>
</feature>
<keyword evidence="9" id="KW-0732">Signal</keyword>
<evidence type="ECO:0000256" key="8">
    <source>
        <dbReference type="SAM" id="Phobius"/>
    </source>
</evidence>
<name>A0A8H6JEF1_9PEZI</name>
<dbReference type="GO" id="GO:0016020">
    <property type="term" value="C:membrane"/>
    <property type="evidence" value="ECO:0007669"/>
    <property type="project" value="UniProtKB-SubCell"/>
</dbReference>
<evidence type="ECO:0000313" key="12">
    <source>
        <dbReference type="Proteomes" id="UP000639643"/>
    </source>
</evidence>
<dbReference type="SUPFAM" id="SSF49344">
    <property type="entry name" value="CBD9-like"/>
    <property type="match status" value="1"/>
</dbReference>
<proteinExistence type="predicted"/>
<dbReference type="PANTHER" id="PTHR47797:SF1">
    <property type="entry name" value="CYTOCHROME B561 DOMAIN-CONTAINING PROTEIN-RELATED"/>
    <property type="match status" value="1"/>
</dbReference>
<dbReference type="Proteomes" id="UP000639643">
    <property type="component" value="Unassembled WGS sequence"/>
</dbReference>
<feature type="transmembrane region" description="Helical" evidence="8">
    <location>
        <begin position="356"/>
        <end position="374"/>
    </location>
</feature>
<dbReference type="PANTHER" id="PTHR47797">
    <property type="entry name" value="DEHYDROGENASE, PUTATIVE (AFU_ORTHOLOGUE AFUA_8G05805)-RELATED"/>
    <property type="match status" value="1"/>
</dbReference>
<dbReference type="EMBL" id="WIGM01000827">
    <property type="protein sequence ID" value="KAF6811151.1"/>
    <property type="molecule type" value="Genomic_DNA"/>
</dbReference>
<accession>A0A8H6JEF1</accession>
<dbReference type="OrthoDB" id="19261at2759"/>
<evidence type="ECO:0000256" key="4">
    <source>
        <dbReference type="ARBA" id="ARBA00022982"/>
    </source>
</evidence>
<dbReference type="CDD" id="cd09630">
    <property type="entry name" value="CDH_like_cytochrome"/>
    <property type="match status" value="1"/>
</dbReference>
<feature type="region of interest" description="Disordered" evidence="7">
    <location>
        <begin position="381"/>
        <end position="401"/>
    </location>
</feature>
<feature type="chain" id="PRO_5034447473" evidence="9">
    <location>
        <begin position="26"/>
        <end position="466"/>
    </location>
</feature>
<dbReference type="InterPro" id="IPR006593">
    <property type="entry name" value="Cyt_b561/ferric_Rdtase_TM"/>
</dbReference>
<keyword evidence="2" id="KW-0813">Transport</keyword>
<feature type="transmembrane region" description="Helical" evidence="8">
    <location>
        <begin position="224"/>
        <end position="247"/>
    </location>
</feature>
<dbReference type="Pfam" id="PF16010">
    <property type="entry name" value="CDH-cyt"/>
    <property type="match status" value="1"/>
</dbReference>
<keyword evidence="6 8" id="KW-0472">Membrane</keyword>